<evidence type="ECO:0000313" key="4">
    <source>
        <dbReference type="Proteomes" id="UP000032221"/>
    </source>
</evidence>
<evidence type="ECO:0000313" key="3">
    <source>
        <dbReference type="EMBL" id="KIU18848.1"/>
    </source>
</evidence>
<dbReference type="EMBL" id="JXST01000001">
    <property type="protein sequence ID" value="KIU18848.1"/>
    <property type="molecule type" value="Genomic_DNA"/>
</dbReference>
<feature type="domain" description="SHOCT" evidence="2">
    <location>
        <begin position="54"/>
        <end position="80"/>
    </location>
</feature>
<organism evidence="3 4">
    <name type="scientific">Mycolicibacterium llatzerense</name>
    <dbReference type="NCBI Taxonomy" id="280871"/>
    <lineage>
        <taxon>Bacteria</taxon>
        <taxon>Bacillati</taxon>
        <taxon>Actinomycetota</taxon>
        <taxon>Actinomycetes</taxon>
        <taxon>Mycobacteriales</taxon>
        <taxon>Mycobacteriaceae</taxon>
        <taxon>Mycolicibacterium</taxon>
    </lineage>
</organism>
<comment type="caution">
    <text evidence="3">The sequence shown here is derived from an EMBL/GenBank/DDBJ whole genome shotgun (WGS) entry which is preliminary data.</text>
</comment>
<dbReference type="OrthoDB" id="3748887at2"/>
<dbReference type="Pfam" id="PF09851">
    <property type="entry name" value="SHOCT"/>
    <property type="match status" value="1"/>
</dbReference>
<dbReference type="AlphaFoldDB" id="A0A0D1JB79"/>
<keyword evidence="1" id="KW-0472">Membrane</keyword>
<keyword evidence="4" id="KW-1185">Reference proteome</keyword>
<keyword evidence="1" id="KW-1133">Transmembrane helix</keyword>
<proteinExistence type="predicted"/>
<dbReference type="InterPro" id="IPR018649">
    <property type="entry name" value="SHOCT"/>
</dbReference>
<dbReference type="PATRIC" id="fig|280871.6.peg.207"/>
<dbReference type="STRING" id="280871.TL10_01025"/>
<evidence type="ECO:0000259" key="2">
    <source>
        <dbReference type="Pfam" id="PF09851"/>
    </source>
</evidence>
<reference evidence="3 4" key="1">
    <citation type="submission" date="2015-01" db="EMBL/GenBank/DDBJ databases">
        <title>Genome sequence of Mycobacterium llatzerense and Mycobacterium immunogenum recovered from brain abscess.</title>
        <authorList>
            <person name="Greninger A.L."/>
            <person name="Langelier C."/>
            <person name="Cunningham G."/>
            <person name="Chiu C.Y."/>
            <person name="Miller S."/>
        </authorList>
    </citation>
    <scope>NUCLEOTIDE SEQUENCE [LARGE SCALE GENOMIC DNA]</scope>
    <source>
        <strain evidence="3 4">CLUC14</strain>
    </source>
</reference>
<feature type="transmembrane region" description="Helical" evidence="1">
    <location>
        <begin position="12"/>
        <end position="36"/>
    </location>
</feature>
<sequence>MMFWYGHDMGGWGYAGMAIGMFLFWALVLGGIVALIRVAGGDQRSRYAGPAQPDAREVLAVRYAHGDITEAEYRERLAVLREHAPT</sequence>
<keyword evidence="1" id="KW-0812">Transmembrane</keyword>
<protein>
    <recommendedName>
        <fullName evidence="2">SHOCT domain-containing protein</fullName>
    </recommendedName>
</protein>
<gene>
    <name evidence="3" type="ORF">TL10_01025</name>
</gene>
<accession>A0A0D1JB79</accession>
<evidence type="ECO:0000256" key="1">
    <source>
        <dbReference type="SAM" id="Phobius"/>
    </source>
</evidence>
<name>A0A0D1JB79_9MYCO</name>
<dbReference type="RefSeq" id="WP_043398877.1">
    <property type="nucleotide sequence ID" value="NZ_JXST01000001.1"/>
</dbReference>
<dbReference type="Proteomes" id="UP000032221">
    <property type="component" value="Unassembled WGS sequence"/>
</dbReference>